<dbReference type="EMBL" id="JAFBCY010000002">
    <property type="protein sequence ID" value="MBM7851555.1"/>
    <property type="molecule type" value="Genomic_DNA"/>
</dbReference>
<reference evidence="1" key="3">
    <citation type="submission" date="2023-01" db="EMBL/GenBank/DDBJ databases">
        <authorList>
            <person name="Sun Q."/>
            <person name="Evtushenko L."/>
        </authorList>
    </citation>
    <scope>NUCLEOTIDE SEQUENCE</scope>
    <source>
        <strain evidence="1">VKM B-1606</strain>
    </source>
</reference>
<accession>A0A9W6MQU2</accession>
<reference evidence="1" key="1">
    <citation type="journal article" date="2014" name="Int. J. Syst. Evol. Microbiol.">
        <title>Complete genome sequence of Corynebacterium casei LMG S-19264T (=DSM 44701T), isolated from a smear-ripened cheese.</title>
        <authorList>
            <consortium name="US DOE Joint Genome Institute (JGI-PGF)"/>
            <person name="Walter F."/>
            <person name="Albersmeier A."/>
            <person name="Kalinowski J."/>
            <person name="Ruckert C."/>
        </authorList>
    </citation>
    <scope>NUCLEOTIDE SEQUENCE</scope>
    <source>
        <strain evidence="1">VKM B-1606</strain>
    </source>
</reference>
<dbReference type="AlphaFoldDB" id="A0A9W6MQU2"/>
<sequence>MSSGAIICLTACDEPAPEAPPRDVVAALTREQPLHERRWIEVKDKVSPARWLASREAKRDVAPDAPEVAVIGGLIAEADHRFTEAPRMIANRAVQVQEMLGERGVTISPRAVIEDLVTVAEGAEQERAGFGETCQHYVTSRLGGASREQAVAALRRQPLPTAQEGDGAP</sequence>
<comment type="caution">
    <text evidence="1">The sequence shown here is derived from an EMBL/GenBank/DDBJ whole genome shotgun (WGS) entry which is preliminary data.</text>
</comment>
<organism evidence="1 4">
    <name type="scientific">Methylopila capsulata</name>
    <dbReference type="NCBI Taxonomy" id="61654"/>
    <lineage>
        <taxon>Bacteria</taxon>
        <taxon>Pseudomonadati</taxon>
        <taxon>Pseudomonadota</taxon>
        <taxon>Alphaproteobacteria</taxon>
        <taxon>Hyphomicrobiales</taxon>
        <taxon>Methylopilaceae</taxon>
        <taxon>Methylopila</taxon>
    </lineage>
</organism>
<evidence type="ECO:0000313" key="2">
    <source>
        <dbReference type="EMBL" id="MBM7851555.1"/>
    </source>
</evidence>
<evidence type="ECO:0000313" key="4">
    <source>
        <dbReference type="Proteomes" id="UP001143400"/>
    </source>
</evidence>
<proteinExistence type="predicted"/>
<reference evidence="2 3" key="2">
    <citation type="submission" date="2021-01" db="EMBL/GenBank/DDBJ databases">
        <title>Genomic Encyclopedia of Type Strains, Phase IV (KMG-IV): sequencing the most valuable type-strain genomes for metagenomic binning, comparative biology and taxonomic classification.</title>
        <authorList>
            <person name="Goeker M."/>
        </authorList>
    </citation>
    <scope>NUCLEOTIDE SEQUENCE [LARGE SCALE GENOMIC DNA]</scope>
    <source>
        <strain evidence="2 3">DSM 6130</strain>
    </source>
</reference>
<keyword evidence="3" id="KW-1185">Reference proteome</keyword>
<name>A0A9W6MQU2_9HYPH</name>
<gene>
    <name evidence="1" type="ORF">GCM10008170_06320</name>
    <name evidence="2" type="ORF">JOD31_001780</name>
</gene>
<dbReference type="RefSeq" id="WP_271206116.1">
    <property type="nucleotide sequence ID" value="NZ_BSFF01000001.1"/>
</dbReference>
<evidence type="ECO:0000313" key="1">
    <source>
        <dbReference type="EMBL" id="GLK54613.1"/>
    </source>
</evidence>
<evidence type="ECO:0008006" key="5">
    <source>
        <dbReference type="Google" id="ProtNLM"/>
    </source>
</evidence>
<dbReference type="EMBL" id="BSFF01000001">
    <property type="protein sequence ID" value="GLK54613.1"/>
    <property type="molecule type" value="Genomic_DNA"/>
</dbReference>
<protein>
    <recommendedName>
        <fullName evidence="5">MxaH protein</fullName>
    </recommendedName>
</protein>
<dbReference type="Proteomes" id="UP000758856">
    <property type="component" value="Unassembled WGS sequence"/>
</dbReference>
<evidence type="ECO:0000313" key="3">
    <source>
        <dbReference type="Proteomes" id="UP000758856"/>
    </source>
</evidence>
<dbReference type="Proteomes" id="UP001143400">
    <property type="component" value="Unassembled WGS sequence"/>
</dbReference>